<evidence type="ECO:0000313" key="2">
    <source>
        <dbReference type="Proteomes" id="UP000698752"/>
    </source>
</evidence>
<sequence>MPPPRGCSPEDQVRRLTCALCGREAKGFGYVHQLRWGEFPHHRFCSMRCCEAGGTLGRRSNGVIDKTQMEERAVKDARRPLAEVLVELNLMAPFHDRSAAEIDRIIEACIDGFQASMQRQATERDPLDDPIPF</sequence>
<evidence type="ECO:0000313" key="1">
    <source>
        <dbReference type="EMBL" id="MBR0648698.1"/>
    </source>
</evidence>
<comment type="caution">
    <text evidence="1">The sequence shown here is derived from an EMBL/GenBank/DDBJ whole genome shotgun (WGS) entry which is preliminary data.</text>
</comment>
<protein>
    <submittedName>
        <fullName evidence="1">Uncharacterized protein</fullName>
    </submittedName>
</protein>
<dbReference type="EMBL" id="JAAEDI010000003">
    <property type="protein sequence ID" value="MBR0648698.1"/>
    <property type="molecule type" value="Genomic_DNA"/>
</dbReference>
<dbReference type="InterPro" id="IPR045422">
    <property type="entry name" value="DUF6511"/>
</dbReference>
<reference evidence="2" key="1">
    <citation type="journal article" date="2021" name="Syst. Appl. Microbiol.">
        <title>Roseomonas hellenica sp. nov., isolated from roots of wild-growing Alkanna tinctoria.</title>
        <authorList>
            <person name="Rat A."/>
            <person name="Naranjo H.D."/>
            <person name="Lebbe L."/>
            <person name="Cnockaert M."/>
            <person name="Krigas N."/>
            <person name="Grigoriadou K."/>
            <person name="Maloupa E."/>
            <person name="Willems A."/>
        </authorList>
    </citation>
    <scope>NUCLEOTIDE SEQUENCE [LARGE SCALE GENOMIC DNA]</scope>
    <source>
        <strain evidence="2">LMG 31159</strain>
    </source>
</reference>
<organism evidence="1 2">
    <name type="scientific">Neoroseomonas terrae</name>
    <dbReference type="NCBI Taxonomy" id="424799"/>
    <lineage>
        <taxon>Bacteria</taxon>
        <taxon>Pseudomonadati</taxon>
        <taxon>Pseudomonadota</taxon>
        <taxon>Alphaproteobacteria</taxon>
        <taxon>Acetobacterales</taxon>
        <taxon>Acetobacteraceae</taxon>
        <taxon>Neoroseomonas</taxon>
    </lineage>
</organism>
<dbReference type="Pfam" id="PF20121">
    <property type="entry name" value="DUF6511"/>
    <property type="match status" value="1"/>
</dbReference>
<proteinExistence type="predicted"/>
<name>A0ABS5ECF9_9PROT</name>
<gene>
    <name evidence="1" type="ORF">GXW78_03430</name>
</gene>
<dbReference type="Proteomes" id="UP000698752">
    <property type="component" value="Unassembled WGS sequence"/>
</dbReference>
<accession>A0ABS5ECF9</accession>
<keyword evidence="2" id="KW-1185">Reference proteome</keyword>